<dbReference type="CDD" id="cd17546">
    <property type="entry name" value="REC_hyHK_CKI1_RcsC-like"/>
    <property type="match status" value="1"/>
</dbReference>
<dbReference type="SMART" id="SM00388">
    <property type="entry name" value="HisKA"/>
    <property type="match status" value="1"/>
</dbReference>
<dbReference type="PROSITE" id="PS50109">
    <property type="entry name" value="HIS_KIN"/>
    <property type="match status" value="1"/>
</dbReference>
<dbReference type="InterPro" id="IPR042463">
    <property type="entry name" value="HNOB_dom_associated_sf"/>
</dbReference>
<dbReference type="FunFam" id="3.30.565.10:FF:000010">
    <property type="entry name" value="Sensor histidine kinase RcsC"/>
    <property type="match status" value="1"/>
</dbReference>
<dbReference type="CDD" id="cd00082">
    <property type="entry name" value="HisKA"/>
    <property type="match status" value="1"/>
</dbReference>
<keyword evidence="7" id="KW-0067">ATP-binding</keyword>
<evidence type="ECO:0000256" key="10">
    <source>
        <dbReference type="ARBA" id="ARBA00023136"/>
    </source>
</evidence>
<dbReference type="SMART" id="SM00448">
    <property type="entry name" value="REC"/>
    <property type="match status" value="1"/>
</dbReference>
<dbReference type="NCBIfam" id="TIGR00229">
    <property type="entry name" value="sensory_box"/>
    <property type="match status" value="1"/>
</dbReference>
<dbReference type="Pfam" id="PF07701">
    <property type="entry name" value="HNOBA"/>
    <property type="match status" value="1"/>
</dbReference>
<evidence type="ECO:0000259" key="17">
    <source>
        <dbReference type="PROSITE" id="PS50113"/>
    </source>
</evidence>
<dbReference type="Pfam" id="PF02518">
    <property type="entry name" value="HATPase_c"/>
    <property type="match status" value="1"/>
</dbReference>
<evidence type="ECO:0000259" key="16">
    <source>
        <dbReference type="PROSITE" id="PS50112"/>
    </source>
</evidence>
<dbReference type="Pfam" id="PF00072">
    <property type="entry name" value="Response_reg"/>
    <property type="match status" value="1"/>
</dbReference>
<dbReference type="AlphaFoldDB" id="A0A556MLN7"/>
<evidence type="ECO:0000256" key="1">
    <source>
        <dbReference type="ARBA" id="ARBA00000085"/>
    </source>
</evidence>
<feature type="domain" description="PAC" evidence="17">
    <location>
        <begin position="324"/>
        <end position="376"/>
    </location>
</feature>
<dbReference type="PANTHER" id="PTHR45339">
    <property type="entry name" value="HYBRID SIGNAL TRANSDUCTION HISTIDINE KINASE J"/>
    <property type="match status" value="1"/>
</dbReference>
<evidence type="ECO:0000313" key="19">
    <source>
        <dbReference type="EMBL" id="TSJ40765.1"/>
    </source>
</evidence>
<dbReference type="Gene3D" id="3.30.450.20">
    <property type="entry name" value="PAS domain"/>
    <property type="match status" value="2"/>
</dbReference>
<feature type="modified residue" description="Phosphohistidine" evidence="12">
    <location>
        <position position="836"/>
    </location>
</feature>
<dbReference type="Gene3D" id="3.40.50.2300">
    <property type="match status" value="1"/>
</dbReference>
<dbReference type="CDD" id="cd16922">
    <property type="entry name" value="HATPase_EvgS-ArcB-TorS-like"/>
    <property type="match status" value="1"/>
</dbReference>
<dbReference type="InterPro" id="IPR035965">
    <property type="entry name" value="PAS-like_dom_sf"/>
</dbReference>
<evidence type="ECO:0000256" key="11">
    <source>
        <dbReference type="ARBA" id="ARBA00023293"/>
    </source>
</evidence>
<evidence type="ECO:0000256" key="12">
    <source>
        <dbReference type="PROSITE-ProRule" id="PRU00110"/>
    </source>
</evidence>
<dbReference type="SUPFAM" id="SSF52172">
    <property type="entry name" value="CheY-like"/>
    <property type="match status" value="1"/>
</dbReference>
<dbReference type="InterPro" id="IPR011645">
    <property type="entry name" value="HNOB_dom_associated"/>
</dbReference>
<keyword evidence="11" id="KW-0141">cGMP biosynthesis</keyword>
<dbReference type="Pfam" id="PF00512">
    <property type="entry name" value="HisKA"/>
    <property type="match status" value="1"/>
</dbReference>
<dbReference type="InterPro" id="IPR003594">
    <property type="entry name" value="HATPase_dom"/>
</dbReference>
<dbReference type="InterPro" id="IPR036641">
    <property type="entry name" value="HPT_dom_sf"/>
</dbReference>
<feature type="domain" description="PAC" evidence="17">
    <location>
        <begin position="199"/>
        <end position="250"/>
    </location>
</feature>
<dbReference type="CDD" id="cd00130">
    <property type="entry name" value="PAS"/>
    <property type="match status" value="1"/>
</dbReference>
<evidence type="ECO:0000256" key="3">
    <source>
        <dbReference type="ARBA" id="ARBA00022475"/>
    </source>
</evidence>
<dbReference type="SUPFAM" id="SSF47384">
    <property type="entry name" value="Homodimeric domain of signal transducing histidine kinase"/>
    <property type="match status" value="1"/>
</dbReference>
<evidence type="ECO:0000256" key="7">
    <source>
        <dbReference type="ARBA" id="ARBA00022840"/>
    </source>
</evidence>
<evidence type="ECO:0000256" key="13">
    <source>
        <dbReference type="PROSITE-ProRule" id="PRU00169"/>
    </source>
</evidence>
<feature type="domain" description="PAS" evidence="16">
    <location>
        <begin position="251"/>
        <end position="322"/>
    </location>
</feature>
<dbReference type="SMART" id="SM00387">
    <property type="entry name" value="HATPase_c"/>
    <property type="match status" value="1"/>
</dbReference>
<dbReference type="InterPro" id="IPR000014">
    <property type="entry name" value="PAS"/>
</dbReference>
<dbReference type="GO" id="GO:0005524">
    <property type="term" value="F:ATP binding"/>
    <property type="evidence" value="ECO:0007669"/>
    <property type="project" value="UniProtKB-KW"/>
</dbReference>
<dbReference type="SUPFAM" id="SSF47226">
    <property type="entry name" value="Histidine-containing phosphotransfer domain, HPT domain"/>
    <property type="match status" value="1"/>
</dbReference>
<dbReference type="PANTHER" id="PTHR45339:SF1">
    <property type="entry name" value="HYBRID SIGNAL TRANSDUCTION HISTIDINE KINASE J"/>
    <property type="match status" value="1"/>
</dbReference>
<protein>
    <submittedName>
        <fullName evidence="19">Response regulator</fullName>
    </submittedName>
</protein>
<evidence type="ECO:0000313" key="20">
    <source>
        <dbReference type="Proteomes" id="UP000318733"/>
    </source>
</evidence>
<keyword evidence="10" id="KW-0472">Membrane</keyword>
<dbReference type="PROSITE" id="PS50113">
    <property type="entry name" value="PAC"/>
    <property type="match status" value="2"/>
</dbReference>
<comment type="catalytic activity">
    <reaction evidence="1">
        <text>ATP + protein L-histidine = ADP + protein N-phospho-L-histidine.</text>
        <dbReference type="EC" id="2.7.13.3"/>
    </reaction>
</comment>
<dbReference type="SUPFAM" id="SSF55874">
    <property type="entry name" value="ATPase domain of HSP90 chaperone/DNA topoisomerase II/histidine kinase"/>
    <property type="match status" value="1"/>
</dbReference>
<organism evidence="19 20">
    <name type="scientific">Mucilaginibacter corticis</name>
    <dbReference type="NCBI Taxonomy" id="2597670"/>
    <lineage>
        <taxon>Bacteria</taxon>
        <taxon>Pseudomonadati</taxon>
        <taxon>Bacteroidota</taxon>
        <taxon>Sphingobacteriia</taxon>
        <taxon>Sphingobacteriales</taxon>
        <taxon>Sphingobacteriaceae</taxon>
        <taxon>Mucilaginibacter</taxon>
    </lineage>
</organism>
<keyword evidence="20" id="KW-1185">Reference proteome</keyword>
<dbReference type="SUPFAM" id="SSF55785">
    <property type="entry name" value="PYP-like sensor domain (PAS domain)"/>
    <property type="match status" value="1"/>
</dbReference>
<evidence type="ECO:0000259" key="15">
    <source>
        <dbReference type="PROSITE" id="PS50110"/>
    </source>
</evidence>
<dbReference type="Pfam" id="PF13426">
    <property type="entry name" value="PAS_9"/>
    <property type="match status" value="1"/>
</dbReference>
<dbReference type="RefSeq" id="WP_144248803.1">
    <property type="nucleotide sequence ID" value="NZ_VLPK01000002.1"/>
</dbReference>
<dbReference type="InterPro" id="IPR003661">
    <property type="entry name" value="HisK_dim/P_dom"/>
</dbReference>
<dbReference type="InterPro" id="IPR004358">
    <property type="entry name" value="Sig_transdc_His_kin-like_C"/>
</dbReference>
<keyword evidence="9" id="KW-0902">Two-component regulatory system</keyword>
<comment type="subcellular location">
    <subcellularLocation>
        <location evidence="2">Cell membrane</location>
        <topology evidence="2">Multi-pass membrane protein</topology>
    </subcellularLocation>
</comment>
<dbReference type="PROSITE" id="PS50894">
    <property type="entry name" value="HPT"/>
    <property type="match status" value="1"/>
</dbReference>
<proteinExistence type="predicted"/>
<dbReference type="SMART" id="SM00091">
    <property type="entry name" value="PAS"/>
    <property type="match status" value="1"/>
</dbReference>
<dbReference type="GO" id="GO:0000155">
    <property type="term" value="F:phosphorelay sensor kinase activity"/>
    <property type="evidence" value="ECO:0007669"/>
    <property type="project" value="InterPro"/>
</dbReference>
<feature type="domain" description="HPt" evidence="18">
    <location>
        <begin position="797"/>
        <end position="894"/>
    </location>
</feature>
<reference evidence="19 20" key="1">
    <citation type="submission" date="2019-07" db="EMBL/GenBank/DDBJ databases">
        <authorList>
            <person name="Huq M.A."/>
        </authorList>
    </citation>
    <scope>NUCLEOTIDE SEQUENCE [LARGE SCALE GENOMIC DNA]</scope>
    <source>
        <strain evidence="19 20">MAH-19</strain>
    </source>
</reference>
<name>A0A556MLN7_9SPHI</name>
<dbReference type="Gene3D" id="1.20.120.160">
    <property type="entry name" value="HPT domain"/>
    <property type="match status" value="1"/>
</dbReference>
<dbReference type="OrthoDB" id="9811889at2"/>
<comment type="caution">
    <text evidence="19">The sequence shown here is derived from an EMBL/GenBank/DDBJ whole genome shotgun (WGS) entry which is preliminary data.</text>
</comment>
<keyword evidence="3" id="KW-1003">Cell membrane</keyword>
<evidence type="ECO:0000256" key="8">
    <source>
        <dbReference type="ARBA" id="ARBA00022989"/>
    </source>
</evidence>
<dbReference type="Gene3D" id="1.10.287.130">
    <property type="match status" value="1"/>
</dbReference>
<evidence type="ECO:0000256" key="6">
    <source>
        <dbReference type="ARBA" id="ARBA00022741"/>
    </source>
</evidence>
<dbReference type="GO" id="GO:0004383">
    <property type="term" value="F:guanylate cyclase activity"/>
    <property type="evidence" value="ECO:0007669"/>
    <property type="project" value="InterPro"/>
</dbReference>
<dbReference type="GO" id="GO:0005886">
    <property type="term" value="C:plasma membrane"/>
    <property type="evidence" value="ECO:0007669"/>
    <property type="project" value="UniProtKB-SubCell"/>
</dbReference>
<feature type="domain" description="Histidine kinase" evidence="14">
    <location>
        <begin position="394"/>
        <end position="615"/>
    </location>
</feature>
<gene>
    <name evidence="19" type="ORF">FO440_13560</name>
</gene>
<evidence type="ECO:0000256" key="5">
    <source>
        <dbReference type="ARBA" id="ARBA00022692"/>
    </source>
</evidence>
<evidence type="ECO:0000256" key="2">
    <source>
        <dbReference type="ARBA" id="ARBA00004651"/>
    </source>
</evidence>
<dbReference type="PROSITE" id="PS50112">
    <property type="entry name" value="PAS"/>
    <property type="match status" value="1"/>
</dbReference>
<evidence type="ECO:0000259" key="18">
    <source>
        <dbReference type="PROSITE" id="PS50894"/>
    </source>
</evidence>
<feature type="modified residue" description="4-aspartylphosphate" evidence="13">
    <location>
        <position position="687"/>
    </location>
</feature>
<dbReference type="Gene3D" id="3.30.565.10">
    <property type="entry name" value="Histidine kinase-like ATPase, C-terminal domain"/>
    <property type="match status" value="1"/>
</dbReference>
<keyword evidence="8" id="KW-1133">Transmembrane helix</keyword>
<dbReference type="InterPro" id="IPR011006">
    <property type="entry name" value="CheY-like_superfamily"/>
</dbReference>
<dbReference type="PRINTS" id="PR00344">
    <property type="entry name" value="BCTRLSENSOR"/>
</dbReference>
<keyword evidence="6" id="KW-0547">Nucleotide-binding</keyword>
<keyword evidence="5" id="KW-0812">Transmembrane</keyword>
<dbReference type="EMBL" id="VLPK01000002">
    <property type="protein sequence ID" value="TSJ40765.1"/>
    <property type="molecule type" value="Genomic_DNA"/>
</dbReference>
<evidence type="ECO:0000256" key="4">
    <source>
        <dbReference type="ARBA" id="ARBA00022553"/>
    </source>
</evidence>
<dbReference type="Proteomes" id="UP000318733">
    <property type="component" value="Unassembled WGS sequence"/>
</dbReference>
<feature type="domain" description="Response regulatory" evidence="15">
    <location>
        <begin position="638"/>
        <end position="756"/>
    </location>
</feature>
<dbReference type="InterPro" id="IPR036890">
    <property type="entry name" value="HATPase_C_sf"/>
</dbReference>
<dbReference type="Gene3D" id="3.30.450.260">
    <property type="entry name" value="Haem NO binding associated domain"/>
    <property type="match status" value="1"/>
</dbReference>
<evidence type="ECO:0000256" key="9">
    <source>
        <dbReference type="ARBA" id="ARBA00023012"/>
    </source>
</evidence>
<dbReference type="PROSITE" id="PS50110">
    <property type="entry name" value="RESPONSE_REGULATORY"/>
    <property type="match status" value="1"/>
</dbReference>
<dbReference type="InterPro" id="IPR008207">
    <property type="entry name" value="Sig_transdc_His_kin_Hpt_dom"/>
</dbReference>
<dbReference type="InterPro" id="IPR001789">
    <property type="entry name" value="Sig_transdc_resp-reg_receiver"/>
</dbReference>
<evidence type="ECO:0000259" key="14">
    <source>
        <dbReference type="PROSITE" id="PS50109"/>
    </source>
</evidence>
<dbReference type="InterPro" id="IPR005467">
    <property type="entry name" value="His_kinase_dom"/>
</dbReference>
<keyword evidence="4 13" id="KW-0597">Phosphoprotein</keyword>
<sequence>MKLTFSQEQLNRIFPYHLIMDKDLSVLSCSNNILNFIDAINNKSFLDVFNIKNIDHPKDAFTPDTLPNFINRPLKIQLKSKPQLIIDGRFEELSDNGQFLFYGDLCAVTNDDGVLFENKLPELEFYQYIINEIPSDIAVFNVDRTYLFVNSSVEPDPEIRKWMVNKKDEDYCILKNIPMSIALNRKRLFENVLNTKKIKSWEEKIPNEGEANYYLRSFYPVLDSNGDVKQIIRYGVNITDRKLIEEQLVINEKRYRDLYAYSPALIYTHNLDGKLLSCNPAILNILGYREEDIVDTDIQNLLPVYDRKNIRRDYFDKIIKEGKSKGIFRVIPKQGNKVLYLYYQNYLVDESDSSSYVIGFSQDITDRINTEKKLRMAKLATENVAKQKQIFLANMSHEIRTPINGILGLNKLLLKTKLDIQQENYVKLSSESINNLLIIINDILDIEKIGFGKIEFETNPFNISDKVLRTIQLFQYKAKEKDLELVFDNNIAADFIVNGDQYRFAQIMSNLLSNAIKFTQTGSITVSMSVINEMQNKVMLEFSVRDTGIGINEEDVLKIFKPFEQASQSITRKYGGTGLGLSICKKLIELLDGSINVYSQVGKGSEFIFTIPFERNYVYKEEKNQSSVINYSKLRDKKILIGEDVELNQFLIKNLLESWGCTVDVVDNGIRIIEMLTLSDYDIILMDIQMPVMDGLTAAKHIRGMDDPTKANIPILAFTASVMQEDINKYRNVKMNDFILKPYSDELLHEKLISVLNVNDPADVLTNVENEEVSNEPVVSASKLYDLTEIRSLSRNDEKIFNKIINMLISTLSVEAENIKSSAMDNDWETVSGIVHKIKTSLIHIRVDSLKDIILNLEKNYNNYDQESLNSFVDELCNTLAEVVGCLKNDIDTLIEG</sequence>
<dbReference type="InterPro" id="IPR036097">
    <property type="entry name" value="HisK_dim/P_sf"/>
</dbReference>
<dbReference type="InterPro" id="IPR000700">
    <property type="entry name" value="PAS-assoc_C"/>
</dbReference>
<accession>A0A556MLN7</accession>